<dbReference type="EMBL" id="JBHUMR010000009">
    <property type="protein sequence ID" value="MFD2617288.1"/>
    <property type="molecule type" value="Genomic_DNA"/>
</dbReference>
<dbReference type="RefSeq" id="WP_141190840.1">
    <property type="nucleotide sequence ID" value="NZ_JBHUMR010000009.1"/>
</dbReference>
<keyword evidence="3" id="KW-1185">Reference proteome</keyword>
<dbReference type="InterPro" id="IPR041657">
    <property type="entry name" value="HTH_17"/>
</dbReference>
<evidence type="ECO:0000313" key="3">
    <source>
        <dbReference type="Proteomes" id="UP001597458"/>
    </source>
</evidence>
<protein>
    <submittedName>
        <fullName evidence="2">Helix-turn-helix domain-containing protein</fullName>
    </submittedName>
</protein>
<feature type="domain" description="Helix-turn-helix" evidence="1">
    <location>
        <begin position="78"/>
        <end position="122"/>
    </location>
</feature>
<name>A0ABW5PR06_9BACI</name>
<evidence type="ECO:0000313" key="2">
    <source>
        <dbReference type="EMBL" id="MFD2617288.1"/>
    </source>
</evidence>
<proteinExistence type="predicted"/>
<dbReference type="Pfam" id="PF12728">
    <property type="entry name" value="HTH_17"/>
    <property type="match status" value="1"/>
</dbReference>
<gene>
    <name evidence="2" type="ORF">ACFSTF_08175</name>
</gene>
<dbReference type="Proteomes" id="UP001597458">
    <property type="component" value="Unassembled WGS sequence"/>
</dbReference>
<comment type="caution">
    <text evidence="2">The sequence shown here is derived from an EMBL/GenBank/DDBJ whole genome shotgun (WGS) entry which is preliminary data.</text>
</comment>
<organism evidence="2 3">
    <name type="scientific">Terrilactibacillus laevilacticus</name>
    <dbReference type="NCBI Taxonomy" id="1380157"/>
    <lineage>
        <taxon>Bacteria</taxon>
        <taxon>Bacillati</taxon>
        <taxon>Bacillota</taxon>
        <taxon>Bacilli</taxon>
        <taxon>Bacillales</taxon>
        <taxon>Bacillaceae</taxon>
        <taxon>Terrilactibacillus</taxon>
    </lineage>
</organism>
<accession>A0ABW5PR06</accession>
<evidence type="ECO:0000259" key="1">
    <source>
        <dbReference type="Pfam" id="PF12728"/>
    </source>
</evidence>
<reference evidence="3" key="1">
    <citation type="journal article" date="2019" name="Int. J. Syst. Evol. Microbiol.">
        <title>The Global Catalogue of Microorganisms (GCM) 10K type strain sequencing project: providing services to taxonomists for standard genome sequencing and annotation.</title>
        <authorList>
            <consortium name="The Broad Institute Genomics Platform"/>
            <consortium name="The Broad Institute Genome Sequencing Center for Infectious Disease"/>
            <person name="Wu L."/>
            <person name="Ma J."/>
        </authorList>
    </citation>
    <scope>NUCLEOTIDE SEQUENCE [LARGE SCALE GENOMIC DNA]</scope>
    <source>
        <strain evidence="3">TISTR 2241</strain>
    </source>
</reference>
<sequence>MNEEMATEIVGNLYDTIRKMNVPNETEMSERVKHYVTIQRMQMELEKQKEQLYLELNENEKQEASDLLRKTVDFPEYLPVRDVAEILEVTPQMVRRYCAEGKIDARQRMEGSGKWLIPTDQFTAHHNWNKYIQKRNKINKQSVNVANKIMQYLDEDVE</sequence>